<evidence type="ECO:0000256" key="2">
    <source>
        <dbReference type="ARBA" id="ARBA00022723"/>
    </source>
</evidence>
<keyword evidence="7 9" id="KW-0630">Potassium</keyword>
<dbReference type="SUPFAM" id="SSF53822">
    <property type="entry name" value="Periplasmic binding protein-like I"/>
    <property type="match status" value="1"/>
</dbReference>
<dbReference type="GO" id="GO:0003677">
    <property type="term" value="F:DNA binding"/>
    <property type="evidence" value="ECO:0007669"/>
    <property type="project" value="InterPro"/>
</dbReference>
<keyword evidence="6 9" id="KW-0460">Magnesium</keyword>
<evidence type="ECO:0000313" key="11">
    <source>
        <dbReference type="EMBL" id="OUZ35035.1"/>
    </source>
</evidence>
<keyword evidence="1 9" id="KW-0808">Transferase</keyword>
<dbReference type="Gene3D" id="3.40.50.2300">
    <property type="match status" value="2"/>
</dbReference>
<dbReference type="CDD" id="cd01392">
    <property type="entry name" value="HTH_LacI"/>
    <property type="match status" value="1"/>
</dbReference>
<dbReference type="EMBL" id="NIBQ01000001">
    <property type="protein sequence ID" value="OUZ35035.1"/>
    <property type="molecule type" value="Genomic_DNA"/>
</dbReference>
<dbReference type="InterPro" id="IPR029056">
    <property type="entry name" value="Ribokinase-like"/>
</dbReference>
<protein>
    <recommendedName>
        <fullName evidence="9">Ribokinase</fullName>
        <shortName evidence="9">RK</shortName>
        <ecNumber evidence="9">2.7.1.15</ecNumber>
    </recommendedName>
</protein>
<dbReference type="InterPro" id="IPR002139">
    <property type="entry name" value="Ribo/fructo_kinase"/>
</dbReference>
<comment type="subunit">
    <text evidence="9">Homodimer.</text>
</comment>
<feature type="binding site" evidence="9">
    <location>
        <begin position="364"/>
        <end position="368"/>
    </location>
    <ligand>
        <name>substrate</name>
    </ligand>
</feature>
<dbReference type="AlphaFoldDB" id="A0A200JEH2"/>
<keyword evidence="9" id="KW-0963">Cytoplasm</keyword>
<evidence type="ECO:0000256" key="1">
    <source>
        <dbReference type="ARBA" id="ARBA00022679"/>
    </source>
</evidence>
<comment type="pathway">
    <text evidence="9">Carbohydrate metabolism; D-ribose degradation; D-ribose 5-phosphate from beta-D-ribopyranose: step 2/2.</text>
</comment>
<comment type="similarity">
    <text evidence="9">Belongs to the carbohydrate kinase PfkB family. Ribokinase subfamily.</text>
</comment>
<dbReference type="UniPathway" id="UPA00916">
    <property type="reaction ID" value="UER00889"/>
</dbReference>
<evidence type="ECO:0000256" key="5">
    <source>
        <dbReference type="ARBA" id="ARBA00022840"/>
    </source>
</evidence>
<dbReference type="CDD" id="cd01174">
    <property type="entry name" value="ribokinase"/>
    <property type="match status" value="1"/>
</dbReference>
<reference evidence="12" key="2">
    <citation type="submission" date="2017-05" db="EMBL/GenBank/DDBJ databases">
        <authorList>
            <consortium name="The Broad Institute Genomics Platform"/>
            <consortium name="The Broad Institute Genomic Center for Infectious Diseases"/>
            <person name="Earl A."/>
            <person name="Manson A."/>
            <person name="Schwartman J."/>
            <person name="Gilmore M."/>
            <person name="Abouelleil A."/>
            <person name="Cao P."/>
            <person name="Chapman S."/>
            <person name="Cusick C."/>
            <person name="Shea T."/>
            <person name="Young S."/>
            <person name="Neafsey D."/>
            <person name="Nusbaum C."/>
            <person name="Birren B."/>
        </authorList>
    </citation>
    <scope>NUCLEOTIDE SEQUENCE</scope>
    <source>
        <strain evidence="12">9D6_DIV0238</strain>
    </source>
</reference>
<dbReference type="CDD" id="cd06267">
    <property type="entry name" value="PBP1_LacI_sugar_binding-like"/>
    <property type="match status" value="1"/>
</dbReference>
<dbReference type="Gene3D" id="1.10.260.40">
    <property type="entry name" value="lambda repressor-like DNA-binding domains"/>
    <property type="match status" value="1"/>
</dbReference>
<proteinExistence type="inferred from homology"/>
<dbReference type="InterPro" id="IPR028082">
    <property type="entry name" value="Peripla_BP_I"/>
</dbReference>
<dbReference type="GO" id="GO:0004747">
    <property type="term" value="F:ribokinase activity"/>
    <property type="evidence" value="ECO:0007669"/>
    <property type="project" value="UniProtKB-UniRule"/>
</dbReference>
<comment type="caution">
    <text evidence="9">Lacks conserved residue(s) required for the propagation of feature annotation.</text>
</comment>
<feature type="binding site" evidence="9">
    <location>
        <position position="569"/>
    </location>
    <ligand>
        <name>K(+)</name>
        <dbReference type="ChEBI" id="CHEBI:29103"/>
    </ligand>
</feature>
<comment type="subcellular location">
    <subcellularLocation>
        <location evidence="9">Cytoplasm</location>
    </subcellularLocation>
</comment>
<dbReference type="PRINTS" id="PR00990">
    <property type="entry name" value="RIBOKINASE"/>
</dbReference>
<dbReference type="InterPro" id="IPR001761">
    <property type="entry name" value="Peripla_BP/Lac1_sug-bd_dom"/>
</dbReference>
<dbReference type="InterPro" id="IPR000843">
    <property type="entry name" value="HTH_LacI"/>
</dbReference>
<dbReference type="PRINTS" id="PR00036">
    <property type="entry name" value="HTHLACI"/>
</dbReference>
<keyword evidence="2 9" id="KW-0479">Metal-binding</keyword>
<dbReference type="PROSITE" id="PS00356">
    <property type="entry name" value="HTH_LACI_1"/>
    <property type="match status" value="1"/>
</dbReference>
<organism evidence="11">
    <name type="scientific">Candidatus Enterococcus dunnyi</name>
    <dbReference type="NCBI Taxonomy" id="1834192"/>
    <lineage>
        <taxon>Bacteria</taxon>
        <taxon>Bacillati</taxon>
        <taxon>Bacillota</taxon>
        <taxon>Bacilli</taxon>
        <taxon>Lactobacillales</taxon>
        <taxon>Enterococcaceae</taxon>
        <taxon>Enterococcus</taxon>
    </lineage>
</organism>
<dbReference type="Proteomes" id="UP000196151">
    <property type="component" value="Chromosome"/>
</dbReference>
<dbReference type="GO" id="GO:0046872">
    <property type="term" value="F:metal ion binding"/>
    <property type="evidence" value="ECO:0007669"/>
    <property type="project" value="UniProtKB-KW"/>
</dbReference>
<name>A0A200JEH2_9ENTE</name>
<dbReference type="GO" id="GO:0005737">
    <property type="term" value="C:cytoplasm"/>
    <property type="evidence" value="ECO:0007669"/>
    <property type="project" value="UniProtKB-SubCell"/>
</dbReference>
<dbReference type="RefSeq" id="WP_087639684.1">
    <property type="nucleotide sequence ID" value="NZ_CP147246.1"/>
</dbReference>
<feature type="binding site" evidence="9">
    <location>
        <position position="567"/>
    </location>
    <ligand>
        <name>K(+)</name>
        <dbReference type="ChEBI" id="CHEBI:29103"/>
    </ligand>
</feature>
<dbReference type="PROSITE" id="PS50932">
    <property type="entry name" value="HTH_LACI_2"/>
    <property type="match status" value="1"/>
</dbReference>
<dbReference type="HAMAP" id="MF_01987">
    <property type="entry name" value="Ribokinase"/>
    <property type="match status" value="1"/>
</dbReference>
<keyword evidence="3 9" id="KW-0547">Nucleotide-binding</keyword>
<evidence type="ECO:0000256" key="4">
    <source>
        <dbReference type="ARBA" id="ARBA00022777"/>
    </source>
</evidence>
<feature type="active site" description="Proton acceptor" evidence="9">
    <location>
        <position position="573"/>
    </location>
</feature>
<feature type="binding site" evidence="9">
    <location>
        <position position="606"/>
    </location>
    <ligand>
        <name>K(+)</name>
        <dbReference type="ChEBI" id="CHEBI:29103"/>
    </ligand>
</feature>
<dbReference type="Pfam" id="PF00532">
    <property type="entry name" value="Peripla_BP_1"/>
    <property type="match status" value="1"/>
</dbReference>
<dbReference type="PANTHER" id="PTHR10584">
    <property type="entry name" value="SUGAR KINASE"/>
    <property type="match status" value="1"/>
</dbReference>
<feature type="binding site" evidence="9">
    <location>
        <position position="573"/>
    </location>
    <ligand>
        <name>substrate</name>
    </ligand>
</feature>
<feature type="binding site" evidence="9">
    <location>
        <position position="465"/>
    </location>
    <ligand>
        <name>substrate</name>
    </ligand>
</feature>
<dbReference type="GO" id="GO:0019303">
    <property type="term" value="P:D-ribose catabolic process"/>
    <property type="evidence" value="ECO:0007669"/>
    <property type="project" value="UniProtKB-UniRule"/>
</dbReference>
<accession>A0A200JEH2</accession>
<evidence type="ECO:0000313" key="12">
    <source>
        <dbReference type="EMBL" id="WYJ95554.1"/>
    </source>
</evidence>
<comment type="activity regulation">
    <text evidence="9">Activated by a monovalent cation that binds near, but not in, the active site. The most likely occupant of the site in vivo is potassium. Ion binding induces a conformational change that may alter substrate affinity.</text>
</comment>
<dbReference type="SMART" id="SM00354">
    <property type="entry name" value="HTH_LACI"/>
    <property type="match status" value="1"/>
</dbReference>
<dbReference type="InterPro" id="IPR011611">
    <property type="entry name" value="PfkB_dom"/>
</dbReference>
<reference evidence="11" key="1">
    <citation type="submission" date="2017-05" db="EMBL/GenBank/DDBJ databases">
        <title>The Genome Sequence of Enterococcus sp. 9D6_DIV0238.</title>
        <authorList>
            <consortium name="The Broad Institute Genomics Platform"/>
            <consortium name="The Broad Institute Genomic Center for Infectious Diseases"/>
            <person name="Earl A."/>
            <person name="Manson A."/>
            <person name="Schwartman J."/>
            <person name="Gilmore M."/>
            <person name="Abouelleil A."/>
            <person name="Cao P."/>
            <person name="Chapman S."/>
            <person name="Cusick C."/>
            <person name="Shea T."/>
            <person name="Young S."/>
            <person name="Neafsey D."/>
            <person name="Nusbaum C."/>
            <person name="Birren B."/>
        </authorList>
    </citation>
    <scope>NUCLEOTIDE SEQUENCE [LARGE SCALE GENOMIC DNA]</scope>
    <source>
        <strain evidence="11">9D6_DIV0238</strain>
    </source>
</reference>
<evidence type="ECO:0000256" key="6">
    <source>
        <dbReference type="ARBA" id="ARBA00022842"/>
    </source>
</evidence>
<evidence type="ECO:0000256" key="3">
    <source>
        <dbReference type="ARBA" id="ARBA00022741"/>
    </source>
</evidence>
<feature type="binding site" evidence="9">
    <location>
        <position position="608"/>
    </location>
    <ligand>
        <name>K(+)</name>
        <dbReference type="ChEBI" id="CHEBI:29103"/>
    </ligand>
</feature>
<dbReference type="EMBL" id="CP147246">
    <property type="protein sequence ID" value="WYJ95554.1"/>
    <property type="molecule type" value="Genomic_DNA"/>
</dbReference>
<dbReference type="OrthoDB" id="9775849at2"/>
<dbReference type="SUPFAM" id="SSF47413">
    <property type="entry name" value="lambda repressor-like DNA-binding domains"/>
    <property type="match status" value="1"/>
</dbReference>
<evidence type="ECO:0000256" key="8">
    <source>
        <dbReference type="ARBA" id="ARBA00023277"/>
    </source>
</evidence>
<keyword evidence="4 9" id="KW-0418">Kinase</keyword>
<dbReference type="EC" id="2.7.1.15" evidence="9"/>
<dbReference type="SUPFAM" id="SSF53613">
    <property type="entry name" value="Ribokinase-like"/>
    <property type="match status" value="1"/>
</dbReference>
<dbReference type="PANTHER" id="PTHR10584:SF166">
    <property type="entry name" value="RIBOKINASE"/>
    <property type="match status" value="1"/>
</dbReference>
<feature type="binding site" evidence="9">
    <location>
        <begin position="336"/>
        <end position="338"/>
    </location>
    <ligand>
        <name>substrate</name>
    </ligand>
</feature>
<sequence>MNIKDIAKLAGVSVSTVSKIVNQKDQSISHETRERVLKIVKEYNYAPYASSAGTPVKSWLLGVLLRSSTSLDATLDGIIQTAQKNGYSPLIFNNYDDKEQELKNITSLCKQNVDGVIWEPIDEESLSHLTHFEELAIPVLSTGENGGETSILFPYEKAAYHITQELIDQKHQKIACLLTPGRRTAAFLAGYKKCLFDNHMKLDPELIFFDFNENLNHKLNNRQITGVISSHYHKALEFYQLLHALSYKIPEDLSLISLKSERTEPLSLSELSEISTYTIRNADFGGYLCRQLINTIEKKSLETPTYFQDFSLDNRTTVSLPFNLNIPKIVVIGSINIDTYLTVPNLPDSGKTVSITGSSIYPGGKGVNQSIGAAKLGHRVALIGKIGSDLDSDYVYNTLNQFGVETLGIKRSNHTNTGKAYIFVETSGHSTISILPGANGIFTPEDIEDKKELFENTGYCLIQTEIPLNTVAKACSVAHQYGAKTILKPSAYGSIPKEVLSAIDILIPNEDELNELCPEYTTLEEKSDHLLTCGVDTIIVTLGEKGCYVKTAEWDDYVPAVDFPAIDSTGASDAFISALSSYLLYGYTLKDAVRIATYAAGFCISRDGVVSSLIDKHELEAHIKQKETHLIKE</sequence>
<evidence type="ECO:0000313" key="13">
    <source>
        <dbReference type="Proteomes" id="UP000196151"/>
    </source>
</evidence>
<evidence type="ECO:0000259" key="10">
    <source>
        <dbReference type="PROSITE" id="PS50932"/>
    </source>
</evidence>
<gene>
    <name evidence="9" type="primary">rbsK</name>
    <name evidence="11" type="ORF">A5889_000510</name>
    <name evidence="12" type="ORF">A5889_003102</name>
</gene>
<feature type="domain" description="HTH lacI-type" evidence="10">
    <location>
        <begin position="1"/>
        <end position="54"/>
    </location>
</feature>
<comment type="catalytic activity">
    <reaction evidence="9">
        <text>D-ribose + ATP = D-ribose 5-phosphate + ADP + H(+)</text>
        <dbReference type="Rhea" id="RHEA:13697"/>
        <dbReference type="ChEBI" id="CHEBI:15378"/>
        <dbReference type="ChEBI" id="CHEBI:30616"/>
        <dbReference type="ChEBI" id="CHEBI:47013"/>
        <dbReference type="ChEBI" id="CHEBI:78346"/>
        <dbReference type="ChEBI" id="CHEBI:456216"/>
        <dbReference type="EC" id="2.7.1.15"/>
    </reaction>
</comment>
<keyword evidence="13" id="KW-1185">Reference proteome</keyword>
<comment type="cofactor">
    <cofactor evidence="9">
        <name>Mg(2+)</name>
        <dbReference type="ChEBI" id="CHEBI:18420"/>
    </cofactor>
    <text evidence="9">Requires a divalent cation, most likely magnesium in vivo, as an electrophilic catalyst to aid phosphoryl group transfer. It is the chelate of the metal and the nucleotide that is the actual substrate.</text>
</comment>
<keyword evidence="5 9" id="KW-0067">ATP-binding</keyword>
<dbReference type="GO" id="GO:0006355">
    <property type="term" value="P:regulation of DNA-templated transcription"/>
    <property type="evidence" value="ECO:0007669"/>
    <property type="project" value="InterPro"/>
</dbReference>
<evidence type="ECO:0000256" key="7">
    <source>
        <dbReference type="ARBA" id="ARBA00022958"/>
    </source>
</evidence>
<feature type="binding site" evidence="9">
    <location>
        <position position="612"/>
    </location>
    <ligand>
        <name>K(+)</name>
        <dbReference type="ChEBI" id="CHEBI:29103"/>
    </ligand>
</feature>
<comment type="function">
    <text evidence="9">Catalyzes the phosphorylation of ribose at O-5 in a reaction requiring ATP and magnesium. The resulting D-ribose-5-phosphate can then be used either for sythesis of nucleotides, histidine, and tryptophan, or as a component of the pentose phosphate pathway.</text>
</comment>
<dbReference type="InterPro" id="IPR011877">
    <property type="entry name" value="Ribokinase"/>
</dbReference>
<evidence type="ECO:0000256" key="9">
    <source>
        <dbReference type="HAMAP-Rule" id="MF_01987"/>
    </source>
</evidence>
<feature type="binding site" evidence="9">
    <location>
        <position position="603"/>
    </location>
    <ligand>
        <name>K(+)</name>
        <dbReference type="ChEBI" id="CHEBI:29103"/>
    </ligand>
</feature>
<dbReference type="Pfam" id="PF00294">
    <property type="entry name" value="PfkB"/>
    <property type="match status" value="1"/>
</dbReference>
<dbReference type="Gene3D" id="3.40.1190.20">
    <property type="match status" value="1"/>
</dbReference>
<keyword evidence="8 9" id="KW-0119">Carbohydrate metabolism</keyword>
<feature type="binding site" evidence="9">
    <location>
        <begin position="541"/>
        <end position="546"/>
    </location>
    <ligand>
        <name>ATP</name>
        <dbReference type="ChEBI" id="CHEBI:30616"/>
    </ligand>
</feature>
<dbReference type="GO" id="GO:0005524">
    <property type="term" value="F:ATP binding"/>
    <property type="evidence" value="ECO:0007669"/>
    <property type="project" value="UniProtKB-UniRule"/>
</dbReference>
<dbReference type="InterPro" id="IPR010982">
    <property type="entry name" value="Lambda_DNA-bd_dom_sf"/>
</dbReference>
<feature type="binding site" evidence="9">
    <location>
        <position position="509"/>
    </location>
    <ligand>
        <name>ATP</name>
        <dbReference type="ChEBI" id="CHEBI:30616"/>
    </ligand>
</feature>
<reference evidence="12" key="3">
    <citation type="submission" date="2024-03" db="EMBL/GenBank/DDBJ databases">
        <title>The Genome Sequence of Enterococcus sp. DIV0238c.</title>
        <authorList>
            <consortium name="The Broad Institute Genomics Platform"/>
            <consortium name="The Broad Institute Microbial Omics Core"/>
            <consortium name="The Broad Institute Genomic Center for Infectious Diseases"/>
            <person name="Earl A."/>
            <person name="Manson A."/>
            <person name="Gilmore M."/>
            <person name="Schwartman J."/>
            <person name="Shea T."/>
            <person name="Abouelleil A."/>
            <person name="Cao P."/>
            <person name="Chapman S."/>
            <person name="Cusick C."/>
            <person name="Young S."/>
            <person name="Neafsey D."/>
            <person name="Nusbaum C."/>
            <person name="Birren B."/>
        </authorList>
    </citation>
    <scope>NUCLEOTIDE SEQUENCE</scope>
    <source>
        <strain evidence="12">9D6_DIV0238</strain>
    </source>
</reference>
<dbReference type="Pfam" id="PF00356">
    <property type="entry name" value="LacI"/>
    <property type="match status" value="1"/>
</dbReference>